<comment type="caution">
    <text evidence="7">The sequence shown here is derived from an EMBL/GenBank/DDBJ whole genome shotgun (WGS) entry which is preliminary data.</text>
</comment>
<keyword evidence="4" id="KW-0067">ATP-binding</keyword>
<dbReference type="PANTHER" id="PTHR12358">
    <property type="entry name" value="SPHINGOSINE KINASE"/>
    <property type="match status" value="1"/>
</dbReference>
<dbReference type="Pfam" id="PF19279">
    <property type="entry name" value="YegS_C"/>
    <property type="match status" value="1"/>
</dbReference>
<accession>A0ABQ2EQG9</accession>
<evidence type="ECO:0000313" key="8">
    <source>
        <dbReference type="Proteomes" id="UP000647587"/>
    </source>
</evidence>
<dbReference type="EMBL" id="BMPP01000004">
    <property type="protein sequence ID" value="GGK20126.1"/>
    <property type="molecule type" value="Genomic_DNA"/>
</dbReference>
<keyword evidence="3 7" id="KW-0418">Kinase</keyword>
<name>A0ABQ2EQG9_9DEIO</name>
<dbReference type="Pfam" id="PF00781">
    <property type="entry name" value="DAGK_cat"/>
    <property type="match status" value="1"/>
</dbReference>
<evidence type="ECO:0000256" key="5">
    <source>
        <dbReference type="SAM" id="MobiDB-lite"/>
    </source>
</evidence>
<organism evidence="7 8">
    <name type="scientific">Deinococcus malanensis</name>
    <dbReference type="NCBI Taxonomy" id="1706855"/>
    <lineage>
        <taxon>Bacteria</taxon>
        <taxon>Thermotogati</taxon>
        <taxon>Deinococcota</taxon>
        <taxon>Deinococci</taxon>
        <taxon>Deinococcales</taxon>
        <taxon>Deinococcaceae</taxon>
        <taxon>Deinococcus</taxon>
    </lineage>
</organism>
<dbReference type="PANTHER" id="PTHR12358:SF106">
    <property type="entry name" value="LIPID KINASE YEGS"/>
    <property type="match status" value="1"/>
</dbReference>
<dbReference type="Proteomes" id="UP000647587">
    <property type="component" value="Unassembled WGS sequence"/>
</dbReference>
<keyword evidence="1" id="KW-0808">Transferase</keyword>
<evidence type="ECO:0000256" key="3">
    <source>
        <dbReference type="ARBA" id="ARBA00022777"/>
    </source>
</evidence>
<evidence type="ECO:0000256" key="4">
    <source>
        <dbReference type="ARBA" id="ARBA00022840"/>
    </source>
</evidence>
<proteinExistence type="predicted"/>
<reference evidence="8" key="1">
    <citation type="journal article" date="2019" name="Int. J. Syst. Evol. Microbiol.">
        <title>The Global Catalogue of Microorganisms (GCM) 10K type strain sequencing project: providing services to taxonomists for standard genome sequencing and annotation.</title>
        <authorList>
            <consortium name="The Broad Institute Genomics Platform"/>
            <consortium name="The Broad Institute Genome Sequencing Center for Infectious Disease"/>
            <person name="Wu L."/>
            <person name="Ma J."/>
        </authorList>
    </citation>
    <scope>NUCLEOTIDE SEQUENCE [LARGE SCALE GENOMIC DNA]</scope>
    <source>
        <strain evidence="8">JCM 30331</strain>
    </source>
</reference>
<keyword evidence="2" id="KW-0547">Nucleotide-binding</keyword>
<dbReference type="SUPFAM" id="SSF111331">
    <property type="entry name" value="NAD kinase/diacylglycerol kinase-like"/>
    <property type="match status" value="1"/>
</dbReference>
<sequence>MTHSNSLRERSLMTRAMTGQTPPPSETPEMPDTSVTETDPLTGRRILVIHNPRSGQGDSPLPLFLDLLRTAGADVTERELVPDSKMTDYVQDVETYDAVVAAGGDGTVSSLAYATRYKNIPLLAYPAGTANLIAQNLDLPKTPEELVQVMRDGHAVRLDLGEIEVKGESRGFAMLAGAGADAAMIRDSEELKEKYGEMAYVLSAMKQLNPKKTTFKLIVDGEPRSFEGIGVMVANLGMANYRLPITSDISPSDGRFTVILLKAGNIFRLVPNIIDSVRAKFNLGDPMFSGNLETFEARQVQVDADEPFPLQFDGELHVETTPFVARIMPGAVQFLTPVRRTELDT</sequence>
<dbReference type="InterPro" id="IPR017438">
    <property type="entry name" value="ATP-NAD_kinase_N"/>
</dbReference>
<protein>
    <submittedName>
        <fullName evidence="7">Diacylglycerol kinase</fullName>
    </submittedName>
</protein>
<dbReference type="Gene3D" id="2.60.200.40">
    <property type="match status" value="1"/>
</dbReference>
<keyword evidence="8" id="KW-1185">Reference proteome</keyword>
<evidence type="ECO:0000259" key="6">
    <source>
        <dbReference type="PROSITE" id="PS50146"/>
    </source>
</evidence>
<evidence type="ECO:0000313" key="7">
    <source>
        <dbReference type="EMBL" id="GGK20126.1"/>
    </source>
</evidence>
<feature type="region of interest" description="Disordered" evidence="5">
    <location>
        <begin position="1"/>
        <end position="39"/>
    </location>
</feature>
<dbReference type="InterPro" id="IPR016064">
    <property type="entry name" value="NAD/diacylglycerol_kinase_sf"/>
</dbReference>
<dbReference type="SMART" id="SM00046">
    <property type="entry name" value="DAGKc"/>
    <property type="match status" value="1"/>
</dbReference>
<feature type="domain" description="DAGKc" evidence="6">
    <location>
        <begin position="41"/>
        <end position="167"/>
    </location>
</feature>
<dbReference type="Gene3D" id="3.40.50.10330">
    <property type="entry name" value="Probable inorganic polyphosphate/atp-NAD kinase, domain 1"/>
    <property type="match status" value="1"/>
</dbReference>
<dbReference type="InterPro" id="IPR050187">
    <property type="entry name" value="Lipid_Phosphate_FormReg"/>
</dbReference>
<evidence type="ECO:0000256" key="1">
    <source>
        <dbReference type="ARBA" id="ARBA00022679"/>
    </source>
</evidence>
<dbReference type="GO" id="GO:0016301">
    <property type="term" value="F:kinase activity"/>
    <property type="evidence" value="ECO:0007669"/>
    <property type="project" value="UniProtKB-KW"/>
</dbReference>
<gene>
    <name evidence="7" type="ORF">GCM10008955_11900</name>
</gene>
<dbReference type="InterPro" id="IPR045540">
    <property type="entry name" value="YegS/DAGK_C"/>
</dbReference>
<evidence type="ECO:0000256" key="2">
    <source>
        <dbReference type="ARBA" id="ARBA00022741"/>
    </source>
</evidence>
<dbReference type="PROSITE" id="PS50146">
    <property type="entry name" value="DAGK"/>
    <property type="match status" value="1"/>
</dbReference>
<feature type="compositionally biased region" description="Basic and acidic residues" evidence="5">
    <location>
        <begin position="1"/>
        <end position="12"/>
    </location>
</feature>
<dbReference type="InterPro" id="IPR001206">
    <property type="entry name" value="Diacylglycerol_kinase_cat_dom"/>
</dbReference>